<sequence>MSWKVRASAAFWATVRPFKMAYPEREYLAIIKTIREAITELEQYGCVRETGWSEHRLAESPFDDGNHFEFHIHDDDVLVVYFKRTSNRTIRMVGVYSHSTIPSN</sequence>
<comment type="caution">
    <text evidence="1">The sequence shown here is derived from an EMBL/GenBank/DDBJ whole genome shotgun (WGS) entry which is preliminary data.</text>
</comment>
<dbReference type="EMBL" id="QSRJ01000009">
    <property type="protein sequence ID" value="RGL09560.1"/>
    <property type="molecule type" value="Genomic_DNA"/>
</dbReference>
<dbReference type="AlphaFoldDB" id="A0A3E4QQV2"/>
<protein>
    <recommendedName>
        <fullName evidence="3">Type II toxin-antitoxin system RelE/ParE family toxin</fullName>
    </recommendedName>
</protein>
<evidence type="ECO:0000313" key="2">
    <source>
        <dbReference type="Proteomes" id="UP000260943"/>
    </source>
</evidence>
<name>A0A3E4QQV2_9ACTN</name>
<gene>
    <name evidence="1" type="ORF">DXC81_08180</name>
</gene>
<reference evidence="1 2" key="1">
    <citation type="submission" date="2018-08" db="EMBL/GenBank/DDBJ databases">
        <title>A genome reference for cultivated species of the human gut microbiota.</title>
        <authorList>
            <person name="Zou Y."/>
            <person name="Xue W."/>
            <person name="Luo G."/>
        </authorList>
    </citation>
    <scope>NUCLEOTIDE SEQUENCE [LARGE SCALE GENOMIC DNA]</scope>
    <source>
        <strain evidence="1 2">TF08-14</strain>
    </source>
</reference>
<evidence type="ECO:0008006" key="3">
    <source>
        <dbReference type="Google" id="ProtNLM"/>
    </source>
</evidence>
<proteinExistence type="predicted"/>
<evidence type="ECO:0000313" key="1">
    <source>
        <dbReference type="EMBL" id="RGL09560.1"/>
    </source>
</evidence>
<dbReference type="InterPro" id="IPR035093">
    <property type="entry name" value="RelE/ParE_toxin_dom_sf"/>
</dbReference>
<organism evidence="1 2">
    <name type="scientific">Collinsella tanakaei</name>
    <dbReference type="NCBI Taxonomy" id="626935"/>
    <lineage>
        <taxon>Bacteria</taxon>
        <taxon>Bacillati</taxon>
        <taxon>Actinomycetota</taxon>
        <taxon>Coriobacteriia</taxon>
        <taxon>Coriobacteriales</taxon>
        <taxon>Coriobacteriaceae</taxon>
        <taxon>Collinsella</taxon>
    </lineage>
</organism>
<dbReference type="Proteomes" id="UP000260943">
    <property type="component" value="Unassembled WGS sequence"/>
</dbReference>
<accession>A0A3E4QQV2</accession>
<dbReference type="Gene3D" id="3.30.2310.20">
    <property type="entry name" value="RelE-like"/>
    <property type="match status" value="1"/>
</dbReference>